<feature type="region of interest" description="Disordered" evidence="6">
    <location>
        <begin position="435"/>
        <end position="470"/>
    </location>
</feature>
<reference evidence="8" key="1">
    <citation type="journal article" date="2010" name="Nat. Biotechnol.">
        <title>Draft genome sequence of the oilseed species Ricinus communis.</title>
        <authorList>
            <person name="Chan A.P."/>
            <person name="Crabtree J."/>
            <person name="Zhao Q."/>
            <person name="Lorenzi H."/>
            <person name="Orvis J."/>
            <person name="Puiu D."/>
            <person name="Melake-Berhan A."/>
            <person name="Jones K.M."/>
            <person name="Redman J."/>
            <person name="Chen G."/>
            <person name="Cahoon E.B."/>
            <person name="Gedil M."/>
            <person name="Stanke M."/>
            <person name="Haas B.J."/>
            <person name="Wortman J.R."/>
            <person name="Fraser-Liggett C.M."/>
            <person name="Ravel J."/>
            <person name="Rabinowicz P.D."/>
        </authorList>
    </citation>
    <scope>NUCLEOTIDE SEQUENCE [LARGE SCALE GENOMIC DNA]</scope>
    <source>
        <strain evidence="8">cv. Hale</strain>
    </source>
</reference>
<dbReference type="EMBL" id="EQ975053">
    <property type="protein sequence ID" value="EEF27836.1"/>
    <property type="molecule type" value="Genomic_DNA"/>
</dbReference>
<evidence type="ECO:0000256" key="5">
    <source>
        <dbReference type="ARBA" id="ARBA00023136"/>
    </source>
</evidence>
<dbReference type="STRING" id="3988.B9T8H8"/>
<feature type="compositionally biased region" description="Basic and acidic residues" evidence="6">
    <location>
        <begin position="513"/>
        <end position="532"/>
    </location>
</feature>
<evidence type="ECO:0000256" key="2">
    <source>
        <dbReference type="ARBA" id="ARBA00008821"/>
    </source>
</evidence>
<feature type="compositionally biased region" description="Basic and acidic residues" evidence="6">
    <location>
        <begin position="456"/>
        <end position="470"/>
    </location>
</feature>
<feature type="region of interest" description="Disordered" evidence="6">
    <location>
        <begin position="513"/>
        <end position="548"/>
    </location>
</feature>
<evidence type="ECO:0000313" key="7">
    <source>
        <dbReference type="EMBL" id="EEF27836.1"/>
    </source>
</evidence>
<name>B9T8H8_RICCO</name>
<evidence type="ECO:0000256" key="1">
    <source>
        <dbReference type="ARBA" id="ARBA00004141"/>
    </source>
</evidence>
<dbReference type="Pfam" id="PF00860">
    <property type="entry name" value="Xan_ur_permease"/>
    <property type="match status" value="1"/>
</dbReference>
<dbReference type="eggNOG" id="KOG1292">
    <property type="taxonomic scope" value="Eukaryota"/>
</dbReference>
<organism evidence="7 8">
    <name type="scientific">Ricinus communis</name>
    <name type="common">Castor bean</name>
    <dbReference type="NCBI Taxonomy" id="3988"/>
    <lineage>
        <taxon>Eukaryota</taxon>
        <taxon>Viridiplantae</taxon>
        <taxon>Streptophyta</taxon>
        <taxon>Embryophyta</taxon>
        <taxon>Tracheophyta</taxon>
        <taxon>Spermatophyta</taxon>
        <taxon>Magnoliopsida</taxon>
        <taxon>eudicotyledons</taxon>
        <taxon>Gunneridae</taxon>
        <taxon>Pentapetalae</taxon>
        <taxon>rosids</taxon>
        <taxon>fabids</taxon>
        <taxon>Malpighiales</taxon>
        <taxon>Euphorbiaceae</taxon>
        <taxon>Acalyphoideae</taxon>
        <taxon>Acalypheae</taxon>
        <taxon>Ricinus</taxon>
    </lineage>
</organism>
<proteinExistence type="inferred from homology"/>
<dbReference type="InterPro" id="IPR006043">
    <property type="entry name" value="NCS2"/>
</dbReference>
<comment type="subcellular location">
    <subcellularLocation>
        <location evidence="1">Membrane</location>
        <topology evidence="1">Multi-pass membrane protein</topology>
    </subcellularLocation>
</comment>
<evidence type="ECO:0000313" key="8">
    <source>
        <dbReference type="Proteomes" id="UP000008311"/>
    </source>
</evidence>
<protein>
    <submittedName>
        <fullName evidence="7">Purine permease, putative</fullName>
    </submittedName>
</protein>
<keyword evidence="5" id="KW-0472">Membrane</keyword>
<dbReference type="Proteomes" id="UP000008311">
    <property type="component" value="Unassembled WGS sequence"/>
</dbReference>
<evidence type="ECO:0000256" key="4">
    <source>
        <dbReference type="ARBA" id="ARBA00022989"/>
    </source>
</evidence>
<dbReference type="PANTHER" id="PTHR11119">
    <property type="entry name" value="XANTHINE-URACIL / VITAMIN C PERMEASE FAMILY MEMBER"/>
    <property type="match status" value="1"/>
</dbReference>
<feature type="compositionally biased region" description="Acidic residues" evidence="6">
    <location>
        <begin position="442"/>
        <end position="451"/>
    </location>
</feature>
<dbReference type="GO" id="GO:0022857">
    <property type="term" value="F:transmembrane transporter activity"/>
    <property type="evidence" value="ECO:0007669"/>
    <property type="project" value="InterPro"/>
</dbReference>
<comment type="similarity">
    <text evidence="2">Belongs to the nucleobase:cation symporter-2 (NCS2) (TC 2.A.40) family.</text>
</comment>
<dbReference type="AlphaFoldDB" id="B9T8H8"/>
<sequence length="570" mass="62936">MMIPAPPPPPPRINHTTDGKRIKERIERKYKSTIDNLKEGSMVLKVPDVALPVGENPAWNDPKLYVLGIQHTLVIVWNAIMIPSTLSAMMGGANLEKAEAIQTSLFVTGISTILQVGFGSRLPVVMRRSQAFIIPAISIALSTNSNCSITLNHRQRFKLSVRRVQGASIIASLVQMIVAFSGLTKFFTRELFVHPLRSAPFLTLIGLGLYSRGYPQLLRCKEIGVPTLLIIVLSTQLLPRIWKSKRELVDRFAVTSSVIVAWLFAEILTAAGAYNSAAQGTQANCRTDRSGHIPYTPWIKISLPFQWGSPIFETLDAFPMIAACFVASIESSGTFISTSRLGGAYRIRSKALDRAIGVQGIGTLIEAIFGMGHGSTASVEHAGLVGLTQVGSRRVVLFNDIIQVIFSSPPTVATIAAFFSDLLHNEKFLKRILSKESREQEDASSEDDDDIPMAADEPKKEDSNQQAAEKLKEEKKIIKKAKLKRSKAADDGTLMFKTLKQLEKLRFADDIHTSVKKKEAKKDEEKKQEKVPGRPPAPYLIRAKKKKLKDIKAPDTQIYSLPSSLSDFFS</sequence>
<accession>B9T8H8</accession>
<dbReference type="GO" id="GO:0016020">
    <property type="term" value="C:membrane"/>
    <property type="evidence" value="ECO:0007669"/>
    <property type="project" value="UniProtKB-SubCell"/>
</dbReference>
<dbReference type="InParanoid" id="B9T8H8"/>
<keyword evidence="3" id="KW-0812">Transmembrane</keyword>
<evidence type="ECO:0000256" key="6">
    <source>
        <dbReference type="SAM" id="MobiDB-lite"/>
    </source>
</evidence>
<keyword evidence="8" id="KW-1185">Reference proteome</keyword>
<keyword evidence="4" id="KW-1133">Transmembrane helix</keyword>
<evidence type="ECO:0000256" key="3">
    <source>
        <dbReference type="ARBA" id="ARBA00022692"/>
    </source>
</evidence>
<gene>
    <name evidence="7" type="ORF">RCOM_0264660</name>
</gene>